<dbReference type="EMBL" id="QQBC01000008">
    <property type="protein sequence ID" value="RDI64230.1"/>
    <property type="molecule type" value="Genomic_DNA"/>
</dbReference>
<proteinExistence type="predicted"/>
<keyword evidence="3" id="KW-1185">Reference proteome</keyword>
<reference evidence="2 3" key="1">
    <citation type="submission" date="2018-07" db="EMBL/GenBank/DDBJ databases">
        <title>Genomic Encyclopedia of Type Strains, Phase IV (KMG-IV): sequencing the most valuable type-strain genomes for metagenomic binning, comparative biology and taxonomic classification.</title>
        <authorList>
            <person name="Goeker M."/>
        </authorList>
    </citation>
    <scope>NUCLEOTIDE SEQUENCE [LARGE SCALE GENOMIC DNA]</scope>
    <source>
        <strain evidence="2 3">DSM 44290</strain>
    </source>
</reference>
<dbReference type="InterPro" id="IPR010982">
    <property type="entry name" value="Lambda_DNA-bd_dom_sf"/>
</dbReference>
<evidence type="ECO:0000259" key="1">
    <source>
        <dbReference type="PROSITE" id="PS50943"/>
    </source>
</evidence>
<dbReference type="InterPro" id="IPR011990">
    <property type="entry name" value="TPR-like_helical_dom_sf"/>
</dbReference>
<dbReference type="InterPro" id="IPR001387">
    <property type="entry name" value="Cro/C1-type_HTH"/>
</dbReference>
<dbReference type="SUPFAM" id="SSF47413">
    <property type="entry name" value="lambda repressor-like DNA-binding domains"/>
    <property type="match status" value="1"/>
</dbReference>
<evidence type="ECO:0000313" key="2">
    <source>
        <dbReference type="EMBL" id="RDI64230.1"/>
    </source>
</evidence>
<dbReference type="RefSeq" id="WP_067997045.1">
    <property type="nucleotide sequence ID" value="NZ_QQBC01000008.1"/>
</dbReference>
<dbReference type="Gene3D" id="1.10.260.40">
    <property type="entry name" value="lambda repressor-like DNA-binding domains"/>
    <property type="match status" value="1"/>
</dbReference>
<name>A0A370I0Y9_9NOCA</name>
<protein>
    <submittedName>
        <fullName evidence="2">Helix-turn-helix protein</fullName>
    </submittedName>
</protein>
<dbReference type="PROSITE" id="PS50943">
    <property type="entry name" value="HTH_CROC1"/>
    <property type="match status" value="1"/>
</dbReference>
<dbReference type="Pfam" id="PF13560">
    <property type="entry name" value="HTH_31"/>
    <property type="match status" value="1"/>
</dbReference>
<gene>
    <name evidence="2" type="ORF">DFR76_10862</name>
</gene>
<dbReference type="Proteomes" id="UP000254869">
    <property type="component" value="Unassembled WGS sequence"/>
</dbReference>
<dbReference type="SMART" id="SM00530">
    <property type="entry name" value="HTH_XRE"/>
    <property type="match status" value="1"/>
</dbReference>
<sequence length="397" mass="43293">MGQALRELDPRVSAGATFGAELRARRLARGRSLRELGRIVLVSGELLAKIEKAQRRPRPDLVQRLDIALDAHGDLVRSAAPLFAVDRPQVRPPTLHPDSAEVELRRVIDDVRATDHTLAADRLAELMAFAGAAAAVDGSGLAVPEKTSLRRTVAEAHQLAGWMMFDRGDQPGAERMFADARDAAAQAGAADLVAYVLGPSAAYSNIWCGNPELGAERAYGSLAWARRSGNRRLAAFAAAVAARAHARLGENELCLRMLDESESELNRHVAAESDPGWLSVFDEATLAGYRGLCLLDLGEPRAAIEELRQEEEASSPLFVRNRIIWRLESARAHLQLDEFEPACTAIETALDHAEPGAATPRVVRVFHDVDLRLRASRSTRTTDDTSERLRGFIVANE</sequence>
<evidence type="ECO:0000313" key="3">
    <source>
        <dbReference type="Proteomes" id="UP000254869"/>
    </source>
</evidence>
<feature type="domain" description="HTH cro/C1-type" evidence="1">
    <location>
        <begin position="22"/>
        <end position="75"/>
    </location>
</feature>
<dbReference type="AlphaFoldDB" id="A0A370I0Y9"/>
<accession>A0A370I0Y9</accession>
<organism evidence="2 3">
    <name type="scientific">Nocardia pseudobrasiliensis</name>
    <dbReference type="NCBI Taxonomy" id="45979"/>
    <lineage>
        <taxon>Bacteria</taxon>
        <taxon>Bacillati</taxon>
        <taxon>Actinomycetota</taxon>
        <taxon>Actinomycetes</taxon>
        <taxon>Mycobacteriales</taxon>
        <taxon>Nocardiaceae</taxon>
        <taxon>Nocardia</taxon>
    </lineage>
</organism>
<dbReference type="GO" id="GO:0003677">
    <property type="term" value="F:DNA binding"/>
    <property type="evidence" value="ECO:0007669"/>
    <property type="project" value="InterPro"/>
</dbReference>
<comment type="caution">
    <text evidence="2">The sequence shown here is derived from an EMBL/GenBank/DDBJ whole genome shotgun (WGS) entry which is preliminary data.</text>
</comment>
<dbReference type="STRING" id="1210086.GCA_001613105_02635"/>
<dbReference type="Gene3D" id="1.25.40.10">
    <property type="entry name" value="Tetratricopeptide repeat domain"/>
    <property type="match status" value="1"/>
</dbReference>